<evidence type="ECO:0000259" key="4">
    <source>
        <dbReference type="PROSITE" id="PS50114"/>
    </source>
</evidence>
<dbReference type="STRING" id="45351.A7SD91"/>
<dbReference type="SMART" id="SM00401">
    <property type="entry name" value="ZnF_GATA"/>
    <property type="match status" value="1"/>
</dbReference>
<dbReference type="EMBL" id="DS469628">
    <property type="protein sequence ID" value="EDO38343.1"/>
    <property type="molecule type" value="Genomic_DNA"/>
</dbReference>
<dbReference type="OMA" id="EKALPCC"/>
<evidence type="ECO:0000313" key="6">
    <source>
        <dbReference type="Proteomes" id="UP000001593"/>
    </source>
</evidence>
<dbReference type="HOGENOM" id="CLU_937810_0_0_1"/>
<keyword evidence="6" id="KW-1185">Reference proteome</keyword>
<feature type="domain" description="GATA-type" evidence="4">
    <location>
        <begin position="217"/>
        <end position="252"/>
    </location>
</feature>
<dbReference type="OrthoDB" id="5989033at2759"/>
<dbReference type="PRINTS" id="PR00619">
    <property type="entry name" value="GATAZNFINGER"/>
</dbReference>
<dbReference type="PhylomeDB" id="A7SD91"/>
<dbReference type="PANTHER" id="PTHR47341:SF1">
    <property type="entry name" value="GATA-TYPE ZINC FINGER PROTEIN 1"/>
    <property type="match status" value="1"/>
</dbReference>
<dbReference type="SUPFAM" id="SSF57716">
    <property type="entry name" value="Glucocorticoid receptor-like (DNA-binding domain)"/>
    <property type="match status" value="1"/>
</dbReference>
<dbReference type="InterPro" id="IPR013088">
    <property type="entry name" value="Znf_NHR/GATA"/>
</dbReference>
<dbReference type="InterPro" id="IPR053116">
    <property type="entry name" value="GATA-type_Znf_Regulator"/>
</dbReference>
<dbReference type="eggNOG" id="KOG1601">
    <property type="taxonomic scope" value="Eukaryota"/>
</dbReference>
<dbReference type="Proteomes" id="UP000001593">
    <property type="component" value="Unassembled WGS sequence"/>
</dbReference>
<dbReference type="PROSITE" id="PS50114">
    <property type="entry name" value="GATA_ZN_FINGER_2"/>
    <property type="match status" value="1"/>
</dbReference>
<reference evidence="5 6" key="1">
    <citation type="journal article" date="2007" name="Science">
        <title>Sea anemone genome reveals ancestral eumetazoan gene repertoire and genomic organization.</title>
        <authorList>
            <person name="Putnam N.H."/>
            <person name="Srivastava M."/>
            <person name="Hellsten U."/>
            <person name="Dirks B."/>
            <person name="Chapman J."/>
            <person name="Salamov A."/>
            <person name="Terry A."/>
            <person name="Shapiro H."/>
            <person name="Lindquist E."/>
            <person name="Kapitonov V.V."/>
            <person name="Jurka J."/>
            <person name="Genikhovich G."/>
            <person name="Grigoriev I.V."/>
            <person name="Lucas S.M."/>
            <person name="Steele R.E."/>
            <person name="Finnerty J.R."/>
            <person name="Technau U."/>
            <person name="Martindale M.Q."/>
            <person name="Rokhsar D.S."/>
        </authorList>
    </citation>
    <scope>NUCLEOTIDE SEQUENCE [LARGE SCALE GENOMIC DNA]</scope>
    <source>
        <strain evidence="6">CH2 X CH6</strain>
    </source>
</reference>
<organism evidence="5 6">
    <name type="scientific">Nematostella vectensis</name>
    <name type="common">Starlet sea anemone</name>
    <dbReference type="NCBI Taxonomy" id="45351"/>
    <lineage>
        <taxon>Eukaryota</taxon>
        <taxon>Metazoa</taxon>
        <taxon>Cnidaria</taxon>
        <taxon>Anthozoa</taxon>
        <taxon>Hexacorallia</taxon>
        <taxon>Actiniaria</taxon>
        <taxon>Edwardsiidae</taxon>
        <taxon>Nematostella</taxon>
    </lineage>
</organism>
<dbReference type="InParanoid" id="A7SD91"/>
<feature type="region of interest" description="Disordered" evidence="3">
    <location>
        <begin position="103"/>
        <end position="137"/>
    </location>
</feature>
<gene>
    <name evidence="5" type="ORF">NEMVEDRAFT_v1g210481</name>
</gene>
<name>A7SD91_NEMVE</name>
<keyword evidence="2" id="KW-0863">Zinc-finger</keyword>
<dbReference type="CDD" id="cd00202">
    <property type="entry name" value="ZnF_GATA"/>
    <property type="match status" value="1"/>
</dbReference>
<dbReference type="GO" id="GO:0048599">
    <property type="term" value="P:oocyte development"/>
    <property type="evidence" value="ECO:0000318"/>
    <property type="project" value="GO_Central"/>
</dbReference>
<protein>
    <recommendedName>
        <fullName evidence="4">GATA-type domain-containing protein</fullName>
    </recommendedName>
</protein>
<dbReference type="GO" id="GO:0006357">
    <property type="term" value="P:regulation of transcription by RNA polymerase II"/>
    <property type="evidence" value="ECO:0000318"/>
    <property type="project" value="GO_Central"/>
</dbReference>
<dbReference type="GO" id="GO:0008270">
    <property type="term" value="F:zinc ion binding"/>
    <property type="evidence" value="ECO:0007669"/>
    <property type="project" value="UniProtKB-KW"/>
</dbReference>
<accession>A7SD91</accession>
<dbReference type="Gene3D" id="3.30.50.10">
    <property type="entry name" value="Erythroid Transcription Factor GATA-1, subunit A"/>
    <property type="match status" value="1"/>
</dbReference>
<evidence type="ECO:0000256" key="2">
    <source>
        <dbReference type="PROSITE-ProRule" id="PRU00094"/>
    </source>
</evidence>
<evidence type="ECO:0000313" key="5">
    <source>
        <dbReference type="EMBL" id="EDO38343.1"/>
    </source>
</evidence>
<keyword evidence="2" id="KW-0479">Metal-binding</keyword>
<feature type="compositionally biased region" description="Basic residues" evidence="3">
    <location>
        <begin position="112"/>
        <end position="123"/>
    </location>
</feature>
<dbReference type="PANTHER" id="PTHR47341">
    <property type="entry name" value="GATA-TYPE ZINC FINGER PROTEIN 1"/>
    <property type="match status" value="1"/>
</dbReference>
<sequence length="297" mass="33626">MTFYMKKHSFFDSKRIPSSIAELERYKSFFTNLNETSHSGISIKKAKIGQSPDSIRSLASCSSFSFTDEVSSNASSSFSSEEESPGFKRFPGKISSFFEHTKRILKTPQKTPQKRTSPRKPLKPMKSVNRSDPDFRGVTLQMKTTVKKDAKDEKPKAQLVIDCCYSAKKRRSAESRERKRSRSTSPRINPVLYKLNSSPSYFSGEVTFDHELGVAPLNIEKECASCGVAKTPLWRDAEDGTPLCNACGIRYKKYRIRCLRCWYIPKKEEKALPCCPCCGHTFRVTLTRKGSTTSISE</sequence>
<keyword evidence="2" id="KW-0862">Zinc</keyword>
<dbReference type="AlphaFoldDB" id="A7SD91"/>
<dbReference type="GO" id="GO:0007283">
    <property type="term" value="P:spermatogenesis"/>
    <property type="evidence" value="ECO:0000318"/>
    <property type="project" value="GO_Central"/>
</dbReference>
<dbReference type="Pfam" id="PF00320">
    <property type="entry name" value="GATA"/>
    <property type="match status" value="1"/>
</dbReference>
<dbReference type="GO" id="GO:0043565">
    <property type="term" value="F:sequence-specific DNA binding"/>
    <property type="evidence" value="ECO:0007669"/>
    <property type="project" value="InterPro"/>
</dbReference>
<keyword evidence="1" id="KW-0539">Nucleus</keyword>
<dbReference type="GO" id="GO:0005634">
    <property type="term" value="C:nucleus"/>
    <property type="evidence" value="ECO:0000318"/>
    <property type="project" value="GO_Central"/>
</dbReference>
<evidence type="ECO:0000256" key="1">
    <source>
        <dbReference type="ARBA" id="ARBA00023242"/>
    </source>
</evidence>
<evidence type="ECO:0000256" key="3">
    <source>
        <dbReference type="SAM" id="MobiDB-lite"/>
    </source>
</evidence>
<dbReference type="InterPro" id="IPR000679">
    <property type="entry name" value="Znf_GATA"/>
</dbReference>
<proteinExistence type="predicted"/>
<dbReference type="KEGG" id="nve:5509916"/>